<protein>
    <submittedName>
        <fullName evidence="1">Vacuolar protein</fullName>
    </submittedName>
    <submittedName>
        <fullName evidence="2">Vacuolar_protein</fullName>
    </submittedName>
</protein>
<sequence>MIANSNDQIGAFTMITSTLCGVSLPEDEKVSLLKRFHAAGNTMFTREQRCIAMVRMSQLYKACELVEESEKALEEAQIFAEKWGNDTTKEQMNILLEDEQDEQEPQE</sequence>
<keyword evidence="3" id="KW-1185">Reference proteome</keyword>
<dbReference type="AlphaFoldDB" id="A0AA86V749"/>
<gene>
    <name evidence="1" type="ORF">HINF_LOCUS66527</name>
    <name evidence="2" type="ORF">HINF_LOCUS8294</name>
</gene>
<dbReference type="EMBL" id="CATOUU010001186">
    <property type="protein sequence ID" value="CAI9978882.1"/>
    <property type="molecule type" value="Genomic_DNA"/>
</dbReference>
<reference evidence="2 3" key="2">
    <citation type="submission" date="2024-07" db="EMBL/GenBank/DDBJ databases">
        <authorList>
            <person name="Akdeniz Z."/>
        </authorList>
    </citation>
    <scope>NUCLEOTIDE SEQUENCE [LARGE SCALE GENOMIC DNA]</scope>
</reference>
<evidence type="ECO:0000313" key="3">
    <source>
        <dbReference type="Proteomes" id="UP001642409"/>
    </source>
</evidence>
<proteinExistence type="predicted"/>
<comment type="caution">
    <text evidence="1">The sequence shown here is derived from an EMBL/GenBank/DDBJ whole genome shotgun (WGS) entry which is preliminary data.</text>
</comment>
<accession>A0AA86V749</accession>
<dbReference type="EMBL" id="CAXDID020000017">
    <property type="protein sequence ID" value="CAL5984827.1"/>
    <property type="molecule type" value="Genomic_DNA"/>
</dbReference>
<evidence type="ECO:0000313" key="1">
    <source>
        <dbReference type="EMBL" id="CAI9978882.1"/>
    </source>
</evidence>
<dbReference type="Proteomes" id="UP001642409">
    <property type="component" value="Unassembled WGS sequence"/>
</dbReference>
<evidence type="ECO:0000313" key="2">
    <source>
        <dbReference type="EMBL" id="CAL5984827.1"/>
    </source>
</evidence>
<organism evidence="1">
    <name type="scientific">Hexamita inflata</name>
    <dbReference type="NCBI Taxonomy" id="28002"/>
    <lineage>
        <taxon>Eukaryota</taxon>
        <taxon>Metamonada</taxon>
        <taxon>Diplomonadida</taxon>
        <taxon>Hexamitidae</taxon>
        <taxon>Hexamitinae</taxon>
        <taxon>Hexamita</taxon>
    </lineage>
</organism>
<name>A0AA86V749_9EUKA</name>
<reference evidence="1" key="1">
    <citation type="submission" date="2023-06" db="EMBL/GenBank/DDBJ databases">
        <authorList>
            <person name="Kurt Z."/>
        </authorList>
    </citation>
    <scope>NUCLEOTIDE SEQUENCE</scope>
</reference>